<organism evidence="1 2">
    <name type="scientific">Agrobacterium larrymoorei</name>
    <dbReference type="NCBI Taxonomy" id="160699"/>
    <lineage>
        <taxon>Bacteria</taxon>
        <taxon>Pseudomonadati</taxon>
        <taxon>Pseudomonadota</taxon>
        <taxon>Alphaproteobacteria</taxon>
        <taxon>Hyphomicrobiales</taxon>
        <taxon>Rhizobiaceae</taxon>
        <taxon>Rhizobium/Agrobacterium group</taxon>
        <taxon>Agrobacterium</taxon>
    </lineage>
</organism>
<accession>A0A4D7DNX9</accession>
<gene>
    <name evidence="1" type="ORF">CFBP5473_09955</name>
</gene>
<proteinExistence type="predicted"/>
<name>A0A4D7DNX9_9HYPH</name>
<dbReference type="Proteomes" id="UP000298545">
    <property type="component" value="Chromosome circular"/>
</dbReference>
<dbReference type="OrthoDB" id="8304580at2"/>
<sequence>MNVVVRERYLPGGTKSVAKPTSVILGLVPRICNRLILLTLVDPRHKAEDDGCGRIYRLPSSLWPCIKC</sequence>
<dbReference type="EMBL" id="CP039691">
    <property type="protein sequence ID" value="QCI98201.1"/>
    <property type="molecule type" value="Genomic_DNA"/>
</dbReference>
<dbReference type="KEGG" id="alf:CFBP5473_09955"/>
<evidence type="ECO:0000313" key="2">
    <source>
        <dbReference type="Proteomes" id="UP000298545"/>
    </source>
</evidence>
<dbReference type="AlphaFoldDB" id="A0A4D7DNX9"/>
<reference evidence="1 2" key="1">
    <citation type="submission" date="2019-04" db="EMBL/GenBank/DDBJ databases">
        <title>Complete genome sequence of Agrobacterium larrymoorei CFBP5473.</title>
        <authorList>
            <person name="Haryono M."/>
            <person name="Chou L."/>
            <person name="Lin Y.-C."/>
            <person name="Lai E.-M."/>
            <person name="Kuo C.-H."/>
        </authorList>
    </citation>
    <scope>NUCLEOTIDE SEQUENCE [LARGE SCALE GENOMIC DNA]</scope>
    <source>
        <strain evidence="1 2">CFBP5473</strain>
    </source>
</reference>
<protein>
    <submittedName>
        <fullName evidence="1">Uncharacterized protein</fullName>
    </submittedName>
</protein>
<evidence type="ECO:0000313" key="1">
    <source>
        <dbReference type="EMBL" id="QCI98201.1"/>
    </source>
</evidence>